<comment type="caution">
    <text evidence="10">The sequence shown here is derived from an EMBL/GenBank/DDBJ whole genome shotgun (WGS) entry which is preliminary data.</text>
</comment>
<protein>
    <submittedName>
        <fullName evidence="10">ABC transporter</fullName>
    </submittedName>
</protein>
<dbReference type="Pfam" id="PF00005">
    <property type="entry name" value="ABC_tran"/>
    <property type="match status" value="1"/>
</dbReference>
<dbReference type="AlphaFoldDB" id="A0AAW3PQZ9"/>
<evidence type="ECO:0000256" key="7">
    <source>
        <dbReference type="ARBA" id="ARBA00022967"/>
    </source>
</evidence>
<keyword evidence="3" id="KW-1003">Cell membrane</keyword>
<dbReference type="SUPFAM" id="SSF52540">
    <property type="entry name" value="P-loop containing nucleoside triphosphate hydrolases"/>
    <property type="match status" value="1"/>
</dbReference>
<keyword evidence="8" id="KW-0472">Membrane</keyword>
<dbReference type="GO" id="GO:0005524">
    <property type="term" value="F:ATP binding"/>
    <property type="evidence" value="ECO:0007669"/>
    <property type="project" value="UniProtKB-KW"/>
</dbReference>
<organism evidence="10 11">
    <name type="scientific">Burkholderia anthina</name>
    <dbReference type="NCBI Taxonomy" id="179879"/>
    <lineage>
        <taxon>Bacteria</taxon>
        <taxon>Pseudomonadati</taxon>
        <taxon>Pseudomonadota</taxon>
        <taxon>Betaproteobacteria</taxon>
        <taxon>Burkholderiales</taxon>
        <taxon>Burkholderiaceae</taxon>
        <taxon>Burkholderia</taxon>
        <taxon>Burkholderia cepacia complex</taxon>
    </lineage>
</organism>
<comment type="similarity">
    <text evidence="1">Belongs to the ABC transporter superfamily.</text>
</comment>
<accession>A0AAW3PQZ9</accession>
<dbReference type="InterPro" id="IPR003439">
    <property type="entry name" value="ABC_transporter-like_ATP-bd"/>
</dbReference>
<keyword evidence="6" id="KW-0067">ATP-binding</keyword>
<dbReference type="PANTHER" id="PTHR42788:SF17">
    <property type="entry name" value="ALIPHATIC SULFONATES IMPORT ATP-BINDING PROTEIN SSUB"/>
    <property type="match status" value="1"/>
</dbReference>
<evidence type="ECO:0000256" key="2">
    <source>
        <dbReference type="ARBA" id="ARBA00022448"/>
    </source>
</evidence>
<dbReference type="Gene3D" id="3.40.50.300">
    <property type="entry name" value="P-loop containing nucleotide triphosphate hydrolases"/>
    <property type="match status" value="1"/>
</dbReference>
<dbReference type="PROSITE" id="PS50893">
    <property type="entry name" value="ABC_TRANSPORTER_2"/>
    <property type="match status" value="1"/>
</dbReference>
<feature type="domain" description="ABC transporter" evidence="9">
    <location>
        <begin position="27"/>
        <end position="257"/>
    </location>
</feature>
<dbReference type="PANTHER" id="PTHR42788">
    <property type="entry name" value="TAURINE IMPORT ATP-BINDING PROTEIN-RELATED"/>
    <property type="match status" value="1"/>
</dbReference>
<evidence type="ECO:0000259" key="9">
    <source>
        <dbReference type="PROSITE" id="PS50893"/>
    </source>
</evidence>
<keyword evidence="7" id="KW-1278">Translocase</keyword>
<dbReference type="PROSITE" id="PS00211">
    <property type="entry name" value="ABC_TRANSPORTER_1"/>
    <property type="match status" value="1"/>
</dbReference>
<dbReference type="GO" id="GO:0016887">
    <property type="term" value="F:ATP hydrolysis activity"/>
    <property type="evidence" value="ECO:0007669"/>
    <property type="project" value="InterPro"/>
</dbReference>
<dbReference type="CDD" id="cd03293">
    <property type="entry name" value="ABC_NrtD_SsuB_transporters"/>
    <property type="match status" value="1"/>
</dbReference>
<keyword evidence="5" id="KW-0547">Nucleotide-binding</keyword>
<dbReference type="SMART" id="SM00382">
    <property type="entry name" value="AAA"/>
    <property type="match status" value="1"/>
</dbReference>
<reference evidence="10 11" key="1">
    <citation type="submission" date="2015-11" db="EMBL/GenBank/DDBJ databases">
        <authorList>
            <person name="Sahl J."/>
            <person name="Wagner D."/>
            <person name="Keim P."/>
        </authorList>
    </citation>
    <scope>NUCLEOTIDE SEQUENCE [LARGE SCALE GENOMIC DNA]</scope>
    <source>
        <strain evidence="10 11">AZ-4-2-10-S1-D7</strain>
    </source>
</reference>
<gene>
    <name evidence="10" type="ORF">WS64_20740</name>
</gene>
<dbReference type="RefSeq" id="WP_060967561.1">
    <property type="nucleotide sequence ID" value="NZ_LNJP01000003.1"/>
</dbReference>
<evidence type="ECO:0000313" key="10">
    <source>
        <dbReference type="EMBL" id="KWZ30788.1"/>
    </source>
</evidence>
<keyword evidence="2" id="KW-0813">Transport</keyword>
<evidence type="ECO:0000256" key="6">
    <source>
        <dbReference type="ARBA" id="ARBA00022840"/>
    </source>
</evidence>
<evidence type="ECO:0000256" key="1">
    <source>
        <dbReference type="ARBA" id="ARBA00005417"/>
    </source>
</evidence>
<keyword evidence="4" id="KW-0997">Cell inner membrane</keyword>
<proteinExistence type="inferred from homology"/>
<dbReference type="EMBL" id="LNJP01000003">
    <property type="protein sequence ID" value="KWZ30788.1"/>
    <property type="molecule type" value="Genomic_DNA"/>
</dbReference>
<dbReference type="InterPro" id="IPR050166">
    <property type="entry name" value="ABC_transporter_ATP-bind"/>
</dbReference>
<evidence type="ECO:0000256" key="5">
    <source>
        <dbReference type="ARBA" id="ARBA00022741"/>
    </source>
</evidence>
<evidence type="ECO:0000256" key="3">
    <source>
        <dbReference type="ARBA" id="ARBA00022475"/>
    </source>
</evidence>
<dbReference type="Proteomes" id="UP000070434">
    <property type="component" value="Unassembled WGS sequence"/>
</dbReference>
<dbReference type="InterPro" id="IPR003593">
    <property type="entry name" value="AAA+_ATPase"/>
</dbReference>
<sequence length="273" mass="29190">MVSAAVLEPSAATAAAPAVAPPRGARIDIRGVSHAFDGPGGALPVLDDVSLSVAAGEFVALLGPSGCGKSTLLRLVAGLDAARQGGIAQDGVPIERPDPSRIVVFQDPTLYPWRRVRANVALGLEARGVARTAQHRVDDALARVGLEDFANVFPHQLSGGMAQRVALARALVNDPRLLILDEPLGKLDSLTRLTMQAELTALWQRDGFSALLVTHDVEEALFLAQRVIVFGPRPARIVAELRVDLPYPRHRGDPRLAELRHDALRHLGLDASW</sequence>
<name>A0AAW3PQZ9_9BURK</name>
<dbReference type="InterPro" id="IPR017871">
    <property type="entry name" value="ABC_transporter-like_CS"/>
</dbReference>
<evidence type="ECO:0000313" key="11">
    <source>
        <dbReference type="Proteomes" id="UP000070434"/>
    </source>
</evidence>
<dbReference type="InterPro" id="IPR027417">
    <property type="entry name" value="P-loop_NTPase"/>
</dbReference>
<evidence type="ECO:0000256" key="4">
    <source>
        <dbReference type="ARBA" id="ARBA00022519"/>
    </source>
</evidence>
<evidence type="ECO:0000256" key="8">
    <source>
        <dbReference type="ARBA" id="ARBA00023136"/>
    </source>
</evidence>